<evidence type="ECO:0000256" key="1">
    <source>
        <dbReference type="SAM" id="Coils"/>
    </source>
</evidence>
<feature type="region of interest" description="Disordered" evidence="2">
    <location>
        <begin position="386"/>
        <end position="405"/>
    </location>
</feature>
<sequence>MMLPKQESAGSSKEDLRTNLEAKRAKLAAKAEDRITRFRDKAEREKDARAIRQDLTRDRTAANLERAKLAADINQSAEARALRVQRTRTLTLAALLPVLLAFGVWSTAGVHAGIVAMTGAGPYGVMWWALWLLEPALIAIVAWVILSKGRLESSGGSLAEDADHIMWGCLGVSVLLNAVGHWPNELSGTAVGALVAHSLGPIGAAMTAHLIGVIERGITTARPSEGAGVCTLSELTGTAHESAPTTSTESALEEEPVDRSRFAERALEVPSGAVRLPLVQCTRPSPGKAPTAPSQEERRSMPDQAEQAPSKAPAKPRADKGQKVPKSATPSAATPSPRTLSDTDLVGQLDALIASGEMPGDVSVRRVQSALGIGFDRAKRVLAQREERTENVVHSHLSAVDSSAA</sequence>
<keyword evidence="3" id="KW-0472">Membrane</keyword>
<keyword evidence="1" id="KW-0175">Coiled coil</keyword>
<name>A0A919CHQ3_9ACTN</name>
<dbReference type="Proteomes" id="UP000654947">
    <property type="component" value="Unassembled WGS sequence"/>
</dbReference>
<dbReference type="AlphaFoldDB" id="A0A919CHQ3"/>
<feature type="coiled-coil region" evidence="1">
    <location>
        <begin position="13"/>
        <end position="48"/>
    </location>
</feature>
<feature type="transmembrane region" description="Helical" evidence="3">
    <location>
        <begin position="126"/>
        <end position="146"/>
    </location>
</feature>
<evidence type="ECO:0008006" key="6">
    <source>
        <dbReference type="Google" id="ProtNLM"/>
    </source>
</evidence>
<dbReference type="EMBL" id="BMXL01000007">
    <property type="protein sequence ID" value="GHD23394.1"/>
    <property type="molecule type" value="Genomic_DNA"/>
</dbReference>
<evidence type="ECO:0000313" key="5">
    <source>
        <dbReference type="Proteomes" id="UP000654947"/>
    </source>
</evidence>
<comment type="caution">
    <text evidence="4">The sequence shown here is derived from an EMBL/GenBank/DDBJ whole genome shotgun (WGS) entry which is preliminary data.</text>
</comment>
<organism evidence="4 5">
    <name type="scientific">Nocardiopsis kunsanensis</name>
    <dbReference type="NCBI Taxonomy" id="141693"/>
    <lineage>
        <taxon>Bacteria</taxon>
        <taxon>Bacillati</taxon>
        <taxon>Actinomycetota</taxon>
        <taxon>Actinomycetes</taxon>
        <taxon>Streptosporangiales</taxon>
        <taxon>Nocardiopsidaceae</taxon>
        <taxon>Nocardiopsis</taxon>
    </lineage>
</organism>
<protein>
    <recommendedName>
        <fullName evidence="6">DUF2637 domain-containing protein</fullName>
    </recommendedName>
</protein>
<evidence type="ECO:0000256" key="3">
    <source>
        <dbReference type="SAM" id="Phobius"/>
    </source>
</evidence>
<dbReference type="RefSeq" id="WP_193517758.1">
    <property type="nucleotide sequence ID" value="NZ_BMXL01000007.1"/>
</dbReference>
<feature type="transmembrane region" description="Helical" evidence="3">
    <location>
        <begin position="90"/>
        <end position="114"/>
    </location>
</feature>
<feature type="region of interest" description="Disordered" evidence="2">
    <location>
        <begin position="235"/>
        <end position="259"/>
    </location>
</feature>
<proteinExistence type="predicted"/>
<feature type="region of interest" description="Disordered" evidence="2">
    <location>
        <begin position="277"/>
        <end position="343"/>
    </location>
</feature>
<keyword evidence="3" id="KW-1133">Transmembrane helix</keyword>
<keyword evidence="3" id="KW-0812">Transmembrane</keyword>
<gene>
    <name evidence="4" type="ORF">GCM10007147_18570</name>
</gene>
<evidence type="ECO:0000313" key="4">
    <source>
        <dbReference type="EMBL" id="GHD23394.1"/>
    </source>
</evidence>
<reference evidence="4 5" key="1">
    <citation type="journal article" date="2014" name="Int. J. Syst. Evol. Microbiol.">
        <title>Complete genome sequence of Corynebacterium casei LMG S-19264T (=DSM 44701T), isolated from a smear-ripened cheese.</title>
        <authorList>
            <consortium name="US DOE Joint Genome Institute (JGI-PGF)"/>
            <person name="Walter F."/>
            <person name="Albersmeier A."/>
            <person name="Kalinowski J."/>
            <person name="Ruckert C."/>
        </authorList>
    </citation>
    <scope>NUCLEOTIDE SEQUENCE [LARGE SCALE GENOMIC DNA]</scope>
    <source>
        <strain evidence="4 5">KCTC 19473</strain>
    </source>
</reference>
<accession>A0A919CHQ3</accession>
<feature type="compositionally biased region" description="Polar residues" evidence="2">
    <location>
        <begin position="328"/>
        <end position="342"/>
    </location>
</feature>
<evidence type="ECO:0000256" key="2">
    <source>
        <dbReference type="SAM" id="MobiDB-lite"/>
    </source>
</evidence>
<keyword evidence="5" id="KW-1185">Reference proteome</keyword>